<evidence type="ECO:0000313" key="5">
    <source>
        <dbReference type="EMBL" id="OGD66649.1"/>
    </source>
</evidence>
<dbReference type="PANTHER" id="PTHR10587">
    <property type="entry name" value="GLYCOSYL TRANSFERASE-RELATED"/>
    <property type="match status" value="1"/>
</dbReference>
<dbReference type="PROSITE" id="PS51677">
    <property type="entry name" value="NODB"/>
    <property type="match status" value="1"/>
</dbReference>
<feature type="compositionally biased region" description="Low complexity" evidence="3">
    <location>
        <begin position="161"/>
        <end position="174"/>
    </location>
</feature>
<dbReference type="Pfam" id="PF01522">
    <property type="entry name" value="Polysacc_deac_1"/>
    <property type="match status" value="1"/>
</dbReference>
<feature type="non-terminal residue" evidence="5">
    <location>
        <position position="1"/>
    </location>
</feature>
<evidence type="ECO:0000256" key="3">
    <source>
        <dbReference type="SAM" id="MobiDB-lite"/>
    </source>
</evidence>
<dbReference type="InterPro" id="IPR050248">
    <property type="entry name" value="Polysacc_deacetylase_ArnD"/>
</dbReference>
<feature type="region of interest" description="Disordered" evidence="3">
    <location>
        <begin position="144"/>
        <end position="179"/>
    </location>
</feature>
<reference evidence="5 6" key="1">
    <citation type="journal article" date="2016" name="Nat. Commun.">
        <title>Thousands of microbial genomes shed light on interconnected biogeochemical processes in an aquifer system.</title>
        <authorList>
            <person name="Anantharaman K."/>
            <person name="Brown C.T."/>
            <person name="Hug L.A."/>
            <person name="Sharon I."/>
            <person name="Castelle C.J."/>
            <person name="Probst A.J."/>
            <person name="Thomas B.C."/>
            <person name="Singh A."/>
            <person name="Wilkins M.J."/>
            <person name="Karaoz U."/>
            <person name="Brodie E.L."/>
            <person name="Williams K.H."/>
            <person name="Hubbard S.S."/>
            <person name="Banfield J.F."/>
        </authorList>
    </citation>
    <scope>NUCLEOTIDE SEQUENCE [LARGE SCALE GENOMIC DNA]</scope>
</reference>
<dbReference type="EMBL" id="MEZV01000032">
    <property type="protein sequence ID" value="OGD66649.1"/>
    <property type="molecule type" value="Genomic_DNA"/>
</dbReference>
<evidence type="ECO:0000256" key="2">
    <source>
        <dbReference type="ARBA" id="ARBA00022801"/>
    </source>
</evidence>
<keyword evidence="2" id="KW-0378">Hydrolase</keyword>
<feature type="domain" description="NodB homology" evidence="4">
    <location>
        <begin position="183"/>
        <end position="363"/>
    </location>
</feature>
<dbReference type="Proteomes" id="UP000176451">
    <property type="component" value="Unassembled WGS sequence"/>
</dbReference>
<keyword evidence="1" id="KW-0479">Metal-binding</keyword>
<dbReference type="PANTHER" id="PTHR10587:SF133">
    <property type="entry name" value="CHITIN DEACETYLASE 1-RELATED"/>
    <property type="match status" value="1"/>
</dbReference>
<dbReference type="CDD" id="cd10917">
    <property type="entry name" value="CE4_NodB_like_6s_7s"/>
    <property type="match status" value="1"/>
</dbReference>
<proteinExistence type="predicted"/>
<comment type="caution">
    <text evidence="5">The sequence shown here is derived from an EMBL/GenBank/DDBJ whole genome shotgun (WGS) entry which is preliminary data.</text>
</comment>
<dbReference type="GO" id="GO:0016810">
    <property type="term" value="F:hydrolase activity, acting on carbon-nitrogen (but not peptide) bonds"/>
    <property type="evidence" value="ECO:0007669"/>
    <property type="project" value="InterPro"/>
</dbReference>
<dbReference type="GO" id="GO:0016020">
    <property type="term" value="C:membrane"/>
    <property type="evidence" value="ECO:0007669"/>
    <property type="project" value="TreeGrafter"/>
</dbReference>
<dbReference type="GO" id="GO:0005975">
    <property type="term" value="P:carbohydrate metabolic process"/>
    <property type="evidence" value="ECO:0007669"/>
    <property type="project" value="InterPro"/>
</dbReference>
<organism evidence="5 6">
    <name type="scientific">Candidatus Berkelbacteria bacterium RIFCSPHIGHO2_12_FULL_36_9</name>
    <dbReference type="NCBI Taxonomy" id="1797469"/>
    <lineage>
        <taxon>Bacteria</taxon>
        <taxon>Candidatus Berkelbacteria</taxon>
    </lineage>
</organism>
<name>A0A1F5EGU4_9BACT</name>
<accession>A0A1F5EGU4</accession>
<gene>
    <name evidence="5" type="ORF">A3F08_03115</name>
</gene>
<evidence type="ECO:0000259" key="4">
    <source>
        <dbReference type="PROSITE" id="PS51677"/>
    </source>
</evidence>
<sequence>NQVGEGLVTFLDLNTKLTTTVDFENKKGQAKYGENDANTVNYSITNILQPFNIDNITQEEFPFIMRADYRDKSISYLLITRWDGKQFTSVDQVEVGPPNKIDDIYELNDQEVTVHGHIGEGNNEEAVILSYFLENDKIVPGANNYDLNKEVKPTPKPTPTLTPTKTATPTPTATRKQDDSGEKVVYFSFDDGPGKYTPDVLQILKDNDIKATFFMIGKNAESRTDYVKQVHSDGHIIGNHTYDHLDMKKLSYDAQMDELTKTNNIIENAISGINVHYFRPPYGNFNDDTLNVLSKLGMEKVLWTVDPRDWSGIPASEISSAVLSNVKNGSVVLMHDGVANSSETAKALPGIISTLKDRGYKFETLDKR</sequence>
<dbReference type="STRING" id="1797469.A3F08_03115"/>
<dbReference type="Gene3D" id="3.20.20.370">
    <property type="entry name" value="Glycoside hydrolase/deacetylase"/>
    <property type="match status" value="1"/>
</dbReference>
<dbReference type="SUPFAM" id="SSF88713">
    <property type="entry name" value="Glycoside hydrolase/deacetylase"/>
    <property type="match status" value="1"/>
</dbReference>
<dbReference type="GO" id="GO:0046872">
    <property type="term" value="F:metal ion binding"/>
    <property type="evidence" value="ECO:0007669"/>
    <property type="project" value="UniProtKB-KW"/>
</dbReference>
<dbReference type="AlphaFoldDB" id="A0A1F5EGU4"/>
<dbReference type="InterPro" id="IPR011330">
    <property type="entry name" value="Glyco_hydro/deAcase_b/a-brl"/>
</dbReference>
<evidence type="ECO:0000313" key="6">
    <source>
        <dbReference type="Proteomes" id="UP000176451"/>
    </source>
</evidence>
<protein>
    <recommendedName>
        <fullName evidence="4">NodB homology domain-containing protein</fullName>
    </recommendedName>
</protein>
<evidence type="ECO:0000256" key="1">
    <source>
        <dbReference type="ARBA" id="ARBA00022723"/>
    </source>
</evidence>
<dbReference type="InterPro" id="IPR002509">
    <property type="entry name" value="NODB_dom"/>
</dbReference>